<accession>A0ABX4MGW7</accession>
<evidence type="ECO:0000313" key="2">
    <source>
        <dbReference type="Proteomes" id="UP000230981"/>
    </source>
</evidence>
<protein>
    <submittedName>
        <fullName evidence="1">50S ribosomal protein L24</fullName>
    </submittedName>
</protein>
<sequence>MNKKILIKVGKLRDKICVIKRTYNQRGITKITGCLDICLLKTLVIVINNNNLKLIELN</sequence>
<dbReference type="EMBL" id="NXGO01000007">
    <property type="protein sequence ID" value="PIM96003.1"/>
    <property type="molecule type" value="Genomic_DNA"/>
</dbReference>
<keyword evidence="1" id="KW-0687">Ribonucleoprotein</keyword>
<proteinExistence type="predicted"/>
<dbReference type="Proteomes" id="UP000230981">
    <property type="component" value="Unassembled WGS sequence"/>
</dbReference>
<gene>
    <name evidence="1" type="primary">rplX</name>
    <name evidence="1" type="ORF">magtdc_61</name>
</gene>
<keyword evidence="1" id="KW-0689">Ribosomal protein</keyword>
<dbReference type="GO" id="GO:0005840">
    <property type="term" value="C:ribosome"/>
    <property type="evidence" value="ECO:0007669"/>
    <property type="project" value="UniProtKB-KW"/>
</dbReference>
<keyword evidence="2" id="KW-1185">Reference proteome</keyword>
<evidence type="ECO:0000313" key="1">
    <source>
        <dbReference type="EMBL" id="PIM96003.1"/>
    </source>
</evidence>
<comment type="caution">
    <text evidence="1">The sequence shown here is derived from an EMBL/GenBank/DDBJ whole genome shotgun (WGS) entry which is preliminary data.</text>
</comment>
<organism evidence="1 2">
    <name type="scientific">Candidatus Hodgkinia cicadicola</name>
    <dbReference type="NCBI Taxonomy" id="573658"/>
    <lineage>
        <taxon>Bacteria</taxon>
        <taxon>Pseudomonadati</taxon>
        <taxon>Pseudomonadota</taxon>
        <taxon>Alphaproteobacteria</taxon>
        <taxon>Hyphomicrobiales</taxon>
        <taxon>Candidatus Hodgkinia</taxon>
    </lineage>
</organism>
<reference evidence="1" key="1">
    <citation type="submission" date="2017-09" db="EMBL/GenBank/DDBJ databases">
        <authorList>
            <person name="Campbell M.A."/>
            <person name="Lukasik P."/>
            <person name="Simon C."/>
            <person name="McCutcheon J.P."/>
        </authorList>
    </citation>
    <scope>NUCLEOTIDE SEQUENCE [LARGE SCALE GENOMIC DNA]</scope>
    <source>
        <strain evidence="1">MAGTDC</strain>
    </source>
</reference>
<name>A0ABX4MGW7_9HYPH</name>